<gene>
    <name evidence="1" type="ORF">EHUX00137_LOCUS47631</name>
</gene>
<accession>A0A6V2ZF85</accession>
<dbReference type="EMBL" id="HBIR01061297">
    <property type="protein sequence ID" value="CAE0600281.1"/>
    <property type="molecule type" value="Transcribed_RNA"/>
</dbReference>
<organism evidence="1">
    <name type="scientific">Emiliania huxleyi</name>
    <name type="common">Coccolithophore</name>
    <name type="synonym">Pontosphaera huxleyi</name>
    <dbReference type="NCBI Taxonomy" id="2903"/>
    <lineage>
        <taxon>Eukaryota</taxon>
        <taxon>Haptista</taxon>
        <taxon>Haptophyta</taxon>
        <taxon>Prymnesiophyceae</taxon>
        <taxon>Isochrysidales</taxon>
        <taxon>Noelaerhabdaceae</taxon>
        <taxon>Emiliania</taxon>
    </lineage>
</organism>
<protein>
    <recommendedName>
        <fullName evidence="2">Methyltransferase domain-containing protein</fullName>
    </recommendedName>
</protein>
<name>A0A6V2ZF85_EMIHU</name>
<dbReference type="AlphaFoldDB" id="A0A6V2ZF85"/>
<reference evidence="1" key="1">
    <citation type="submission" date="2021-01" db="EMBL/GenBank/DDBJ databases">
        <authorList>
            <person name="Corre E."/>
            <person name="Pelletier E."/>
            <person name="Niang G."/>
            <person name="Scheremetjew M."/>
            <person name="Finn R."/>
            <person name="Kale V."/>
            <person name="Holt S."/>
            <person name="Cochrane G."/>
            <person name="Meng A."/>
            <person name="Brown T."/>
            <person name="Cohen L."/>
        </authorList>
    </citation>
    <scope>NUCLEOTIDE SEQUENCE</scope>
    <source>
        <strain evidence="1">379</strain>
    </source>
</reference>
<proteinExistence type="predicted"/>
<evidence type="ECO:0000313" key="1">
    <source>
        <dbReference type="EMBL" id="CAE0600281.1"/>
    </source>
</evidence>
<evidence type="ECO:0008006" key="2">
    <source>
        <dbReference type="Google" id="ProtNLM"/>
    </source>
</evidence>
<sequence>MGSTGAVDYETVFDWRNMHWRPPPPPAEWRSRSLDIWRGRDWSASWRDAKSETALEKRLYQAIPHWTDVINGDSPHARRYWANGTLPTRVAAPGGAGRSERLACPSNPGARTPLHASQPECEAWWPVDTRCVAYVIGVGDLPKGRQDAWGFPIHAAKRGCIVHAYDPTIALRQRQQAAAQQIALKLRKGRQHGNLTFHFAGLGAGRSRNTINSFGAIDGTVLYTMAELVAANKADGGWPTILSIDCEGCEWAALEQMAADPRALKILGGVKLLFLDAHLSPTMLPPTPRQFVVALELLFHRLGFRLRWLRSVDGFPADQKVADFLGVAGLPAGFCCYEMVLVR</sequence>